<keyword evidence="3" id="KW-0732">Signal</keyword>
<dbReference type="OrthoDB" id="269227at2759"/>
<dbReference type="Gene3D" id="3.50.50.60">
    <property type="entry name" value="FAD/NAD(P)-binding domain"/>
    <property type="match status" value="1"/>
</dbReference>
<dbReference type="SMART" id="SM00075">
    <property type="entry name" value="HYDRO"/>
    <property type="match status" value="1"/>
</dbReference>
<gene>
    <name evidence="5" type="ORF">ALTATR162_LOCUS9378</name>
</gene>
<dbReference type="PANTHER" id="PTHR11552:SF138">
    <property type="entry name" value="DEHYDROGENASE PKFF-RELATED"/>
    <property type="match status" value="1"/>
</dbReference>
<dbReference type="PROSITE" id="PS00624">
    <property type="entry name" value="GMC_OXRED_2"/>
    <property type="match status" value="1"/>
</dbReference>
<dbReference type="CDD" id="cd23507">
    <property type="entry name" value="hydrophobin_I"/>
    <property type="match status" value="1"/>
</dbReference>
<protein>
    <recommendedName>
        <fullName evidence="4">Glucose-methanol-choline oxidoreductase N-terminal domain-containing protein</fullName>
    </recommendedName>
</protein>
<dbReference type="GeneID" id="67021592"/>
<keyword evidence="6" id="KW-1185">Reference proteome</keyword>
<dbReference type="Pfam" id="PF00732">
    <property type="entry name" value="GMC_oxred_N"/>
    <property type="match status" value="1"/>
</dbReference>
<evidence type="ECO:0000256" key="2">
    <source>
        <dbReference type="ARBA" id="ARBA00023157"/>
    </source>
</evidence>
<feature type="chain" id="PRO_5035222895" description="Glucose-methanol-choline oxidoreductase N-terminal domain-containing protein" evidence="3">
    <location>
        <begin position="26"/>
        <end position="670"/>
    </location>
</feature>
<dbReference type="InterPro" id="IPR012132">
    <property type="entry name" value="GMC_OxRdtase"/>
</dbReference>
<proteinExistence type="inferred from homology"/>
<sequence>MATSCWSQSSAILVCVTLILSLSTATPLQHSKRQNAGSFDFIIAGGGTAGLALAARLTEEGTHSVLVLEAGSRPDTVASYQAPGADLQVLGSPIDWAFGTLPQSGLNDRQLIYNQGRCLGGSSAINGLAGWSWEEVFPYFKKSTTFNPPSAENITAQDYNASLYADGPVQLAYPPYVYAYPGSEAFVESLSALGLPKVQDLNGGTNIGTKHEPFTMDNQYRRSSSYDSYYMQARNRPNLKVLEMSPVQQVILEKAGDAVVATGVVYIDYATGQTLNATAKKEVILSAGALKTPQLLMLSGIGPTEILEEAGIQPYVLNENVGKNLQDHIYFSVIAEADPSISYSPLYHDYSKLQQATQEYKEAEGPLTAPVGLAFGFEKISSDTLASIGASALAAQNRSDQAHIEYLYETIYYPNLPSPYYSSKEYNTSYVSFTAAILAPTSRGTVSVLSNSLSDPPQIDQQYYTTPEDRALALYSFRNLRKLLAKFATYNFTIGPNNGEVAPGPHALLLPVTYKYHLLWLPKVEHPIITIIDNFHTQANTTNTFPTSLFSPQPTHQKPFKMFTKAIILTLAAVAVAVPTNVARQDSCGSDSTVHCCNNETADKLTGRGLIPINADIADLQNLLGQCNDITVAVLGGAVPIKNLCSQQAVCCGDMEQTGLVNLGCTPLNL</sequence>
<dbReference type="RefSeq" id="XP_043172946.1">
    <property type="nucleotide sequence ID" value="XM_043317011.1"/>
</dbReference>
<dbReference type="Pfam" id="PF13450">
    <property type="entry name" value="NAD_binding_8"/>
    <property type="match status" value="1"/>
</dbReference>
<evidence type="ECO:0000313" key="6">
    <source>
        <dbReference type="Proteomes" id="UP000676310"/>
    </source>
</evidence>
<dbReference type="SUPFAM" id="SSF54373">
    <property type="entry name" value="FAD-linked reductases, C-terminal domain"/>
    <property type="match status" value="1"/>
</dbReference>
<comment type="similarity">
    <text evidence="1">Belongs to the GMC oxidoreductase family.</text>
</comment>
<feature type="domain" description="Glucose-methanol-choline oxidoreductase N-terminal" evidence="4">
    <location>
        <begin position="288"/>
        <end position="302"/>
    </location>
</feature>
<evidence type="ECO:0000256" key="1">
    <source>
        <dbReference type="ARBA" id="ARBA00010790"/>
    </source>
</evidence>
<organism evidence="5 6">
    <name type="scientific">Alternaria atra</name>
    <dbReference type="NCBI Taxonomy" id="119953"/>
    <lineage>
        <taxon>Eukaryota</taxon>
        <taxon>Fungi</taxon>
        <taxon>Dikarya</taxon>
        <taxon>Ascomycota</taxon>
        <taxon>Pezizomycotina</taxon>
        <taxon>Dothideomycetes</taxon>
        <taxon>Pleosporomycetidae</taxon>
        <taxon>Pleosporales</taxon>
        <taxon>Pleosporineae</taxon>
        <taxon>Pleosporaceae</taxon>
        <taxon>Alternaria</taxon>
        <taxon>Alternaria sect. Ulocladioides</taxon>
    </lineage>
</organism>
<dbReference type="AlphaFoldDB" id="A0A8J2N5C9"/>
<dbReference type="EMBL" id="CAJRGZ010000023">
    <property type="protein sequence ID" value="CAG5179622.1"/>
    <property type="molecule type" value="Genomic_DNA"/>
</dbReference>
<accession>A0A8J2N5C9</accession>
<dbReference type="InterPro" id="IPR001338">
    <property type="entry name" value="Class_I_Hydrophobin"/>
</dbReference>
<dbReference type="GO" id="GO:0009277">
    <property type="term" value="C:fungal-type cell wall"/>
    <property type="evidence" value="ECO:0007669"/>
    <property type="project" value="InterPro"/>
</dbReference>
<dbReference type="InterPro" id="IPR000172">
    <property type="entry name" value="GMC_OxRdtase_N"/>
</dbReference>
<evidence type="ECO:0000259" key="4">
    <source>
        <dbReference type="PROSITE" id="PS00624"/>
    </source>
</evidence>
<dbReference type="GO" id="GO:0016614">
    <property type="term" value="F:oxidoreductase activity, acting on CH-OH group of donors"/>
    <property type="evidence" value="ECO:0007669"/>
    <property type="project" value="InterPro"/>
</dbReference>
<dbReference type="GO" id="GO:0005199">
    <property type="term" value="F:structural constituent of cell wall"/>
    <property type="evidence" value="ECO:0007669"/>
    <property type="project" value="InterPro"/>
</dbReference>
<evidence type="ECO:0000313" key="5">
    <source>
        <dbReference type="EMBL" id="CAG5179622.1"/>
    </source>
</evidence>
<comment type="caution">
    <text evidence="5">The sequence shown here is derived from an EMBL/GenBank/DDBJ whole genome shotgun (WGS) entry which is preliminary data.</text>
</comment>
<dbReference type="Gene3D" id="3.30.560.10">
    <property type="entry name" value="Glucose Oxidase, domain 3"/>
    <property type="match status" value="1"/>
</dbReference>
<reference evidence="5" key="1">
    <citation type="submission" date="2021-05" db="EMBL/GenBank/DDBJ databases">
        <authorList>
            <person name="Stam R."/>
        </authorList>
    </citation>
    <scope>NUCLEOTIDE SEQUENCE</scope>
    <source>
        <strain evidence="5">CS162</strain>
    </source>
</reference>
<dbReference type="Proteomes" id="UP000676310">
    <property type="component" value="Unassembled WGS sequence"/>
</dbReference>
<dbReference type="PANTHER" id="PTHR11552">
    <property type="entry name" value="GLUCOSE-METHANOL-CHOLINE GMC OXIDOREDUCTASE"/>
    <property type="match status" value="1"/>
</dbReference>
<dbReference type="InterPro" id="IPR036188">
    <property type="entry name" value="FAD/NAD-bd_sf"/>
</dbReference>
<name>A0A8J2N5C9_9PLEO</name>
<dbReference type="SUPFAM" id="SSF51905">
    <property type="entry name" value="FAD/NAD(P)-binding domain"/>
    <property type="match status" value="1"/>
</dbReference>
<feature type="signal peptide" evidence="3">
    <location>
        <begin position="1"/>
        <end position="25"/>
    </location>
</feature>
<dbReference type="GO" id="GO:0044550">
    <property type="term" value="P:secondary metabolite biosynthetic process"/>
    <property type="evidence" value="ECO:0007669"/>
    <property type="project" value="TreeGrafter"/>
</dbReference>
<dbReference type="Pfam" id="PF01185">
    <property type="entry name" value="Hydrophobin"/>
    <property type="match status" value="1"/>
</dbReference>
<dbReference type="GO" id="GO:0050660">
    <property type="term" value="F:flavin adenine dinucleotide binding"/>
    <property type="evidence" value="ECO:0007669"/>
    <property type="project" value="InterPro"/>
</dbReference>
<evidence type="ECO:0000256" key="3">
    <source>
        <dbReference type="SAM" id="SignalP"/>
    </source>
</evidence>
<keyword evidence="2" id="KW-1015">Disulfide bond</keyword>